<dbReference type="AlphaFoldDB" id="A0AA94HU54"/>
<gene>
    <name evidence="2" type="ORF">SAMN02910291_01821</name>
</gene>
<evidence type="ECO:0000313" key="3">
    <source>
        <dbReference type="Proteomes" id="UP000182680"/>
    </source>
</evidence>
<reference evidence="3" key="1">
    <citation type="submission" date="2016-11" db="EMBL/GenBank/DDBJ databases">
        <authorList>
            <person name="Jaros S."/>
            <person name="Januszkiewicz K."/>
            <person name="Wedrychowicz H."/>
        </authorList>
    </citation>
    <scope>NUCLEOTIDE SEQUENCE [LARGE SCALE GENOMIC DNA]</scope>
    <source>
        <strain evidence="3">DSM 7057</strain>
    </source>
</reference>
<dbReference type="Proteomes" id="UP000182680">
    <property type="component" value="Unassembled WGS sequence"/>
</dbReference>
<accession>A0AA94HU54</accession>
<sequence length="69" mass="7789">MVDACVRLAWAHRATLRWWALENPSWYDKIAKGETLVLLRPASSWGRCPRPDEPAARIDSSAGALLRKT</sequence>
<comment type="caution">
    <text evidence="2">The sequence shown here is derived from an EMBL/GenBank/DDBJ whole genome shotgun (WGS) entry which is preliminary data.</text>
</comment>
<name>A0AA94HU54_DESDE</name>
<dbReference type="EMBL" id="FPIW01000032">
    <property type="protein sequence ID" value="SFW55566.1"/>
    <property type="molecule type" value="Genomic_DNA"/>
</dbReference>
<organism evidence="2 3">
    <name type="scientific">Desulfovibrio desulfuricans</name>
    <dbReference type="NCBI Taxonomy" id="876"/>
    <lineage>
        <taxon>Bacteria</taxon>
        <taxon>Pseudomonadati</taxon>
        <taxon>Thermodesulfobacteriota</taxon>
        <taxon>Desulfovibrionia</taxon>
        <taxon>Desulfovibrionales</taxon>
        <taxon>Desulfovibrionaceae</taxon>
        <taxon>Desulfovibrio</taxon>
    </lineage>
</organism>
<proteinExistence type="predicted"/>
<protein>
    <submittedName>
        <fullName evidence="2">Uncharacterized protein</fullName>
    </submittedName>
</protein>
<evidence type="ECO:0000313" key="2">
    <source>
        <dbReference type="EMBL" id="SFW55566.1"/>
    </source>
</evidence>
<feature type="region of interest" description="Disordered" evidence="1">
    <location>
        <begin position="50"/>
        <end position="69"/>
    </location>
</feature>
<evidence type="ECO:0000256" key="1">
    <source>
        <dbReference type="SAM" id="MobiDB-lite"/>
    </source>
</evidence>